<protein>
    <recommendedName>
        <fullName evidence="4">Phosphoglycerate mutase-like protein</fullName>
    </recommendedName>
</protein>
<dbReference type="AlphaFoldDB" id="A0A9N9KQA7"/>
<name>A0A9N9KQA7_9HELO</name>
<dbReference type="Gene3D" id="3.40.50.1240">
    <property type="entry name" value="Phosphoglycerate mutase-like"/>
    <property type="match status" value="1"/>
</dbReference>
<evidence type="ECO:0000256" key="1">
    <source>
        <dbReference type="SAM" id="MobiDB-lite"/>
    </source>
</evidence>
<dbReference type="InterPro" id="IPR029033">
    <property type="entry name" value="His_PPase_superfam"/>
</dbReference>
<dbReference type="GO" id="GO:0005737">
    <property type="term" value="C:cytoplasm"/>
    <property type="evidence" value="ECO:0007669"/>
    <property type="project" value="TreeGrafter"/>
</dbReference>
<feature type="region of interest" description="Disordered" evidence="1">
    <location>
        <begin position="242"/>
        <end position="275"/>
    </location>
</feature>
<organism evidence="2 3">
    <name type="scientific">Hymenoscyphus fraxineus</name>
    <dbReference type="NCBI Taxonomy" id="746836"/>
    <lineage>
        <taxon>Eukaryota</taxon>
        <taxon>Fungi</taxon>
        <taxon>Dikarya</taxon>
        <taxon>Ascomycota</taxon>
        <taxon>Pezizomycotina</taxon>
        <taxon>Leotiomycetes</taxon>
        <taxon>Helotiales</taxon>
        <taxon>Helotiaceae</taxon>
        <taxon>Hymenoscyphus</taxon>
    </lineage>
</organism>
<dbReference type="InterPro" id="IPR050275">
    <property type="entry name" value="PGM_Phosphatase"/>
</dbReference>
<evidence type="ECO:0000313" key="2">
    <source>
        <dbReference type="EMBL" id="CAG8951166.1"/>
    </source>
</evidence>
<gene>
    <name evidence="2" type="ORF">HYFRA_00007912</name>
</gene>
<dbReference type="PANTHER" id="PTHR48100">
    <property type="entry name" value="BROAD-SPECIFICITY PHOSPHATASE YOR283W-RELATED"/>
    <property type="match status" value="1"/>
</dbReference>
<dbReference type="PANTHER" id="PTHR48100:SF24">
    <property type="entry name" value="PHOSPHOGLYCERATE MUTASE"/>
    <property type="match status" value="1"/>
</dbReference>
<keyword evidence="3" id="KW-1185">Reference proteome</keyword>
<dbReference type="Pfam" id="PF00300">
    <property type="entry name" value="His_Phos_1"/>
    <property type="match status" value="1"/>
</dbReference>
<evidence type="ECO:0000313" key="3">
    <source>
        <dbReference type="Proteomes" id="UP000696280"/>
    </source>
</evidence>
<proteinExistence type="predicted"/>
<comment type="caution">
    <text evidence="2">The sequence shown here is derived from an EMBL/GenBank/DDBJ whole genome shotgun (WGS) entry which is preliminary data.</text>
</comment>
<accession>A0A9N9KQA7</accession>
<evidence type="ECO:0008006" key="4">
    <source>
        <dbReference type="Google" id="ProtNLM"/>
    </source>
</evidence>
<dbReference type="GO" id="GO:0016791">
    <property type="term" value="F:phosphatase activity"/>
    <property type="evidence" value="ECO:0007669"/>
    <property type="project" value="TreeGrafter"/>
</dbReference>
<dbReference type="CDD" id="cd07067">
    <property type="entry name" value="HP_PGM_like"/>
    <property type="match status" value="1"/>
</dbReference>
<dbReference type="SUPFAM" id="SSF53254">
    <property type="entry name" value="Phosphoglycerate mutase-like"/>
    <property type="match status" value="1"/>
</dbReference>
<dbReference type="Proteomes" id="UP000696280">
    <property type="component" value="Unassembled WGS sequence"/>
</dbReference>
<dbReference type="SMART" id="SM00855">
    <property type="entry name" value="PGAM"/>
    <property type="match status" value="1"/>
</dbReference>
<dbReference type="EMBL" id="CAJVRL010000041">
    <property type="protein sequence ID" value="CAG8951166.1"/>
    <property type="molecule type" value="Genomic_DNA"/>
</dbReference>
<dbReference type="OrthoDB" id="496981at2759"/>
<dbReference type="InterPro" id="IPR013078">
    <property type="entry name" value="His_Pase_superF_clade-1"/>
</dbReference>
<reference evidence="2" key="1">
    <citation type="submission" date="2021-07" db="EMBL/GenBank/DDBJ databases">
        <authorList>
            <person name="Durling M."/>
        </authorList>
    </citation>
    <scope>NUCLEOTIDE SEQUENCE</scope>
</reference>
<sequence length="275" mass="30608">MPPTVILIRHAQALHNYSIPDPPLSSPLGFEKQCTELQEALKSDPIAQKAELIVISPMRRTLQTAQQGLGFLIDRRVPVILRAEWQENSDKPCDTGSPIPIISREFPDFDWSAVDPVWPSKTGLYRFSREGLTERGVMAKEWLRSRPEKVIVVVSHSGFLRVGVSHKGYYNADYRIFEFGEGEKEGDLVELEVTEKNGGGLGKSNYGTYYLGPGMQTFNFFLVDSCYKVVHGVEALWQSRKRKKDADGALVGDYPSDADTATPVEEAAGEENGGK</sequence>